<comment type="similarity">
    <text evidence="2">Belongs to the prokaryotic/mitochondrial release factor family.</text>
</comment>
<evidence type="ECO:0000259" key="6">
    <source>
        <dbReference type="Pfam" id="PF00472"/>
    </source>
</evidence>
<evidence type="ECO:0000313" key="8">
    <source>
        <dbReference type="Proteomes" id="UP000807306"/>
    </source>
</evidence>
<feature type="region of interest" description="Disordered" evidence="5">
    <location>
        <begin position="98"/>
        <end position="121"/>
    </location>
</feature>
<dbReference type="PANTHER" id="PTHR46203">
    <property type="entry name" value="PROBABLE PEPTIDE CHAIN RELEASE FACTOR C12ORF65"/>
    <property type="match status" value="1"/>
</dbReference>
<evidence type="ECO:0000256" key="5">
    <source>
        <dbReference type="SAM" id="MobiDB-lite"/>
    </source>
</evidence>
<accession>A0A9P6ERR5</accession>
<dbReference type="GO" id="GO:0034551">
    <property type="term" value="P:mitochondrial respiratory chain complex III assembly"/>
    <property type="evidence" value="ECO:0007669"/>
    <property type="project" value="InterPro"/>
</dbReference>
<evidence type="ECO:0000256" key="2">
    <source>
        <dbReference type="ARBA" id="ARBA00010835"/>
    </source>
</evidence>
<dbReference type="SUPFAM" id="SSF75620">
    <property type="entry name" value="Release factor"/>
    <property type="match status" value="1"/>
</dbReference>
<comment type="caution">
    <text evidence="7">The sequence shown here is derived from an EMBL/GenBank/DDBJ whole genome shotgun (WGS) entry which is preliminary data.</text>
</comment>
<dbReference type="PANTHER" id="PTHR46203:SF1">
    <property type="entry name" value="MITOCHONDRIAL TRANSLATION RELEASE FACTOR IN RESCUE"/>
    <property type="match status" value="1"/>
</dbReference>
<keyword evidence="4" id="KW-0496">Mitochondrion</keyword>
<feature type="compositionally biased region" description="Basic residues" evidence="5">
    <location>
        <begin position="249"/>
        <end position="261"/>
    </location>
</feature>
<dbReference type="Proteomes" id="UP000807306">
    <property type="component" value="Unassembled WGS sequence"/>
</dbReference>
<reference evidence="7" key="1">
    <citation type="submission" date="2020-11" db="EMBL/GenBank/DDBJ databases">
        <authorList>
            <consortium name="DOE Joint Genome Institute"/>
            <person name="Ahrendt S."/>
            <person name="Riley R."/>
            <person name="Andreopoulos W."/>
            <person name="Labutti K."/>
            <person name="Pangilinan J."/>
            <person name="Ruiz-Duenas F.J."/>
            <person name="Barrasa J.M."/>
            <person name="Sanchez-Garcia M."/>
            <person name="Camarero S."/>
            <person name="Miyauchi S."/>
            <person name="Serrano A."/>
            <person name="Linde D."/>
            <person name="Babiker R."/>
            <person name="Drula E."/>
            <person name="Ayuso-Fernandez I."/>
            <person name="Pacheco R."/>
            <person name="Padilla G."/>
            <person name="Ferreira P."/>
            <person name="Barriuso J."/>
            <person name="Kellner H."/>
            <person name="Castanera R."/>
            <person name="Alfaro M."/>
            <person name="Ramirez L."/>
            <person name="Pisabarro A.G."/>
            <person name="Kuo A."/>
            <person name="Tritt A."/>
            <person name="Lipzen A."/>
            <person name="He G."/>
            <person name="Yan M."/>
            <person name="Ng V."/>
            <person name="Cullen D."/>
            <person name="Martin F."/>
            <person name="Rosso M.-N."/>
            <person name="Henrissat B."/>
            <person name="Hibbett D."/>
            <person name="Martinez A.T."/>
            <person name="Grigoriev I.V."/>
        </authorList>
    </citation>
    <scope>NUCLEOTIDE SEQUENCE</scope>
    <source>
        <strain evidence="7">CBS 506.95</strain>
    </source>
</reference>
<evidence type="ECO:0000256" key="4">
    <source>
        <dbReference type="ARBA" id="ARBA00023128"/>
    </source>
</evidence>
<dbReference type="InterPro" id="IPR000352">
    <property type="entry name" value="Pep_chain_release_fac_I"/>
</dbReference>
<keyword evidence="3" id="KW-0809">Transit peptide</keyword>
<dbReference type="CDD" id="cd20267">
    <property type="entry name" value="Complex1_LYR_LYRM7"/>
    <property type="match status" value="1"/>
</dbReference>
<dbReference type="GO" id="GO:0032543">
    <property type="term" value="P:mitochondrial translation"/>
    <property type="evidence" value="ECO:0007669"/>
    <property type="project" value="UniProtKB-ARBA"/>
</dbReference>
<name>A0A9P6ERR5_9AGAR</name>
<protein>
    <submittedName>
        <fullName evidence="7">RF-1 domain-containing protein</fullName>
    </submittedName>
</protein>
<evidence type="ECO:0000313" key="7">
    <source>
        <dbReference type="EMBL" id="KAF9533469.1"/>
    </source>
</evidence>
<evidence type="ECO:0000256" key="1">
    <source>
        <dbReference type="ARBA" id="ARBA00004173"/>
    </source>
</evidence>
<dbReference type="InterPro" id="IPR052405">
    <property type="entry name" value="Mito_Transl_Release_Factor"/>
</dbReference>
<feature type="compositionally biased region" description="Basic and acidic residues" evidence="5">
    <location>
        <begin position="238"/>
        <end position="248"/>
    </location>
</feature>
<dbReference type="InterPro" id="IPR045853">
    <property type="entry name" value="Pep_chain_release_fac_I_sf"/>
</dbReference>
<dbReference type="GO" id="GO:0005739">
    <property type="term" value="C:mitochondrion"/>
    <property type="evidence" value="ECO:0007669"/>
    <property type="project" value="UniProtKB-SubCell"/>
</dbReference>
<keyword evidence="8" id="KW-1185">Reference proteome</keyword>
<dbReference type="EMBL" id="MU157828">
    <property type="protein sequence ID" value="KAF9533469.1"/>
    <property type="molecule type" value="Genomic_DNA"/>
</dbReference>
<evidence type="ECO:0000256" key="3">
    <source>
        <dbReference type="ARBA" id="ARBA00022946"/>
    </source>
</evidence>
<dbReference type="Gene3D" id="3.30.160.20">
    <property type="match status" value="1"/>
</dbReference>
<organism evidence="7 8">
    <name type="scientific">Crepidotus variabilis</name>
    <dbReference type="NCBI Taxonomy" id="179855"/>
    <lineage>
        <taxon>Eukaryota</taxon>
        <taxon>Fungi</taxon>
        <taxon>Dikarya</taxon>
        <taxon>Basidiomycota</taxon>
        <taxon>Agaricomycotina</taxon>
        <taxon>Agaricomycetes</taxon>
        <taxon>Agaricomycetidae</taxon>
        <taxon>Agaricales</taxon>
        <taxon>Agaricineae</taxon>
        <taxon>Crepidotaceae</taxon>
        <taxon>Crepidotus</taxon>
    </lineage>
</organism>
<sequence>MSISPVLRAASRSAYRDALRAASVTFSGDAPVLQAFRMKVRTDISQQDASSPELFVKQTQFIREVADVLRKNIVQGERLGESSPENPVYRIRMTKNTELGDNDTIKNPAPTESGRGARRRPSNFCADAALAEDSDIESSIPNSSSPNPMNFSALKRAHKVRVVPELLESDLEESFVRGSGPGGQSVNKTENNVQLLHKPTALRVSCQQTRSLSENRKIARKILLEKLDKIQNPGLSKGEMKAAKQRERERRRRKKAKKKAQKAQDEPDSQSD</sequence>
<dbReference type="OrthoDB" id="277888at2759"/>
<dbReference type="Pfam" id="PF00472">
    <property type="entry name" value="RF-1"/>
    <property type="match status" value="1"/>
</dbReference>
<proteinExistence type="inferred from homology"/>
<gene>
    <name evidence="7" type="ORF">CPB83DRAFT_783055</name>
</gene>
<comment type="subcellular location">
    <subcellularLocation>
        <location evidence="1">Mitochondrion</location>
    </subcellularLocation>
</comment>
<dbReference type="AlphaFoldDB" id="A0A9P6ERR5"/>
<feature type="region of interest" description="Disordered" evidence="5">
    <location>
        <begin position="226"/>
        <end position="272"/>
    </location>
</feature>
<dbReference type="GO" id="GO:0003747">
    <property type="term" value="F:translation release factor activity"/>
    <property type="evidence" value="ECO:0007669"/>
    <property type="project" value="InterPro"/>
</dbReference>
<dbReference type="InterPro" id="IPR045298">
    <property type="entry name" value="Complex1_LYR_LYRM7"/>
</dbReference>
<feature type="domain" description="Prokaryotic-type class I peptide chain release factors" evidence="6">
    <location>
        <begin position="166"/>
        <end position="261"/>
    </location>
</feature>